<name>A0A1I7Z8I7_9BILA</name>
<sequence>MGAKMSRTATFFRCRQDQGESRRDQVRNYQGSAERCWENNADATIRKRWPAQTTIPQTLRPESGRLLSHCSCAYHRSPDPYDLCELSRARVNC</sequence>
<dbReference type="WBParaSite" id="L893_g23987.t1">
    <property type="protein sequence ID" value="L893_g23987.t1"/>
    <property type="gene ID" value="L893_g23987"/>
</dbReference>
<reference evidence="2" key="1">
    <citation type="submission" date="2016-11" db="UniProtKB">
        <authorList>
            <consortium name="WormBaseParasite"/>
        </authorList>
    </citation>
    <scope>IDENTIFICATION</scope>
</reference>
<dbReference type="AlphaFoldDB" id="A0A1I7Z8I7"/>
<dbReference type="Proteomes" id="UP000095287">
    <property type="component" value="Unplaced"/>
</dbReference>
<keyword evidence="1" id="KW-1185">Reference proteome</keyword>
<evidence type="ECO:0000313" key="2">
    <source>
        <dbReference type="WBParaSite" id="L893_g23987.t1"/>
    </source>
</evidence>
<organism evidence="1 2">
    <name type="scientific">Steinernema glaseri</name>
    <dbReference type="NCBI Taxonomy" id="37863"/>
    <lineage>
        <taxon>Eukaryota</taxon>
        <taxon>Metazoa</taxon>
        <taxon>Ecdysozoa</taxon>
        <taxon>Nematoda</taxon>
        <taxon>Chromadorea</taxon>
        <taxon>Rhabditida</taxon>
        <taxon>Tylenchina</taxon>
        <taxon>Panagrolaimomorpha</taxon>
        <taxon>Strongyloidoidea</taxon>
        <taxon>Steinernematidae</taxon>
        <taxon>Steinernema</taxon>
    </lineage>
</organism>
<protein>
    <submittedName>
        <fullName evidence="2">Uncharacterized protein</fullName>
    </submittedName>
</protein>
<proteinExistence type="predicted"/>
<evidence type="ECO:0000313" key="1">
    <source>
        <dbReference type="Proteomes" id="UP000095287"/>
    </source>
</evidence>
<accession>A0A1I7Z8I7</accession>